<evidence type="ECO:0000313" key="7">
    <source>
        <dbReference type="EMBL" id="SPF78622.1"/>
    </source>
</evidence>
<evidence type="ECO:0000256" key="3">
    <source>
        <dbReference type="ARBA" id="ARBA00022898"/>
    </source>
</evidence>
<dbReference type="InterPro" id="IPR004839">
    <property type="entry name" value="Aminotransferase_I/II_large"/>
</dbReference>
<keyword evidence="8" id="KW-1185">Reference proteome</keyword>
<dbReference type="PANTHER" id="PTHR43525">
    <property type="entry name" value="PROTEIN MALY"/>
    <property type="match status" value="1"/>
</dbReference>
<evidence type="ECO:0000313" key="8">
    <source>
        <dbReference type="Proteomes" id="UP000244911"/>
    </source>
</evidence>
<proteinExistence type="inferred from homology"/>
<evidence type="ECO:0000256" key="4">
    <source>
        <dbReference type="ARBA" id="ARBA00023239"/>
    </source>
</evidence>
<dbReference type="InterPro" id="IPR027619">
    <property type="entry name" value="C-S_lyase_PatB-like"/>
</dbReference>
<dbReference type="Gene3D" id="3.40.640.10">
    <property type="entry name" value="Type I PLP-dependent aspartate aminotransferase-like (Major domain)"/>
    <property type="match status" value="1"/>
</dbReference>
<dbReference type="Proteomes" id="UP000244911">
    <property type="component" value="Unassembled WGS sequence"/>
</dbReference>
<evidence type="ECO:0000256" key="2">
    <source>
        <dbReference type="ARBA" id="ARBA00012224"/>
    </source>
</evidence>
<gene>
    <name evidence="7" type="primary">patB</name>
    <name evidence="7" type="ORF">ALP8811_02551</name>
</gene>
<dbReference type="PANTHER" id="PTHR43525:SF1">
    <property type="entry name" value="PROTEIN MALY"/>
    <property type="match status" value="1"/>
</dbReference>
<reference evidence="7 8" key="1">
    <citation type="submission" date="2018-03" db="EMBL/GenBank/DDBJ databases">
        <authorList>
            <person name="Keele B.F."/>
        </authorList>
    </citation>
    <scope>NUCLEOTIDE SEQUENCE [LARGE SCALE GENOMIC DNA]</scope>
    <source>
        <strain evidence="7 8">CECT 8811</strain>
    </source>
</reference>
<dbReference type="InterPro" id="IPR015421">
    <property type="entry name" value="PyrdxlP-dep_Trfase_major"/>
</dbReference>
<dbReference type="NCBIfam" id="TIGR04350">
    <property type="entry name" value="C_S_lyase_PatB"/>
    <property type="match status" value="1"/>
</dbReference>
<dbReference type="SUPFAM" id="SSF53383">
    <property type="entry name" value="PLP-dependent transferases"/>
    <property type="match status" value="1"/>
</dbReference>
<name>A0A2R8ARF2_9RHOB</name>
<accession>A0A2R8ARF2</accession>
<protein>
    <recommendedName>
        <fullName evidence="2">cysteine-S-conjugate beta-lyase</fullName>
        <ecNumber evidence="2">4.4.1.13</ecNumber>
    </recommendedName>
</protein>
<dbReference type="EMBL" id="OMOI01000002">
    <property type="protein sequence ID" value="SPF78622.1"/>
    <property type="molecule type" value="Genomic_DNA"/>
</dbReference>
<evidence type="ECO:0000256" key="5">
    <source>
        <dbReference type="ARBA" id="ARBA00037974"/>
    </source>
</evidence>
<dbReference type="Gene3D" id="3.90.1150.10">
    <property type="entry name" value="Aspartate Aminotransferase, domain 1"/>
    <property type="match status" value="1"/>
</dbReference>
<sequence>MNFDKMTERRGTHSSKWDKMEQLFGVSQEDGLAMWTADSDYETAPCVIEAARKAVEHGVFGYSWEYDAYKEAVAWWMRTRHNWEVNPDWVLSSQGLGNAIALCLQTWTEPGDGVVIFTPVYHEFALKIGKNGRKVVECPLKRVGDRYELDLEDAQSRLTGNEKMILWCSPQNPSGRVWNEAELKAVAAFAEKNDLMLISDEIHQDLVYPDYKFVPTAVAAPESLSRLVTLTAASKTFNIAGQRTGNMIIPDNDLRNAMRAKLYQMDYAPGMLAVSMITAAYSPEGAEWADAQIQHLDRNRKMFDEAINAIPGLNSMPLEATYLAWVDFSGTGMTDDEVITRIRDDAKIAVSPGPSFGIGGEGFQRFNLATQGARVEEAIDRMQRAFADLQ</sequence>
<dbReference type="EC" id="4.4.1.13" evidence="2"/>
<dbReference type="InterPro" id="IPR051798">
    <property type="entry name" value="Class-II_PLP-Dep_Aminotrans"/>
</dbReference>
<evidence type="ECO:0000256" key="1">
    <source>
        <dbReference type="ARBA" id="ARBA00001933"/>
    </source>
</evidence>
<feature type="domain" description="Aminotransferase class I/classII large" evidence="6">
    <location>
        <begin position="39"/>
        <end position="381"/>
    </location>
</feature>
<organism evidence="7 8">
    <name type="scientific">Aliiroseovarius pelagivivens</name>
    <dbReference type="NCBI Taxonomy" id="1639690"/>
    <lineage>
        <taxon>Bacteria</taxon>
        <taxon>Pseudomonadati</taxon>
        <taxon>Pseudomonadota</taxon>
        <taxon>Alphaproteobacteria</taxon>
        <taxon>Rhodobacterales</taxon>
        <taxon>Paracoccaceae</taxon>
        <taxon>Aliiroseovarius</taxon>
    </lineage>
</organism>
<dbReference type="GO" id="GO:0047804">
    <property type="term" value="F:cysteine-S-conjugate beta-lyase activity"/>
    <property type="evidence" value="ECO:0007669"/>
    <property type="project" value="UniProtKB-EC"/>
</dbReference>
<keyword evidence="3" id="KW-0663">Pyridoxal phosphate</keyword>
<dbReference type="GO" id="GO:0030170">
    <property type="term" value="F:pyridoxal phosphate binding"/>
    <property type="evidence" value="ECO:0007669"/>
    <property type="project" value="InterPro"/>
</dbReference>
<evidence type="ECO:0000259" key="6">
    <source>
        <dbReference type="Pfam" id="PF00155"/>
    </source>
</evidence>
<dbReference type="InterPro" id="IPR015424">
    <property type="entry name" value="PyrdxlP-dep_Trfase"/>
</dbReference>
<keyword evidence="4 7" id="KW-0456">Lyase</keyword>
<dbReference type="InterPro" id="IPR015422">
    <property type="entry name" value="PyrdxlP-dep_Trfase_small"/>
</dbReference>
<dbReference type="OrthoDB" id="3224382at2"/>
<dbReference type="CDD" id="cd00609">
    <property type="entry name" value="AAT_like"/>
    <property type="match status" value="1"/>
</dbReference>
<comment type="similarity">
    <text evidence="5">Belongs to the class-II pyridoxal-phosphate-dependent aminotransferase family. MalY/PatB cystathionine beta-lyase subfamily.</text>
</comment>
<dbReference type="Pfam" id="PF00155">
    <property type="entry name" value="Aminotran_1_2"/>
    <property type="match status" value="1"/>
</dbReference>
<comment type="cofactor">
    <cofactor evidence="1">
        <name>pyridoxal 5'-phosphate</name>
        <dbReference type="ChEBI" id="CHEBI:597326"/>
    </cofactor>
</comment>
<dbReference type="RefSeq" id="WP_108857627.1">
    <property type="nucleotide sequence ID" value="NZ_OMOI01000002.1"/>
</dbReference>
<dbReference type="AlphaFoldDB" id="A0A2R8ARF2"/>